<feature type="signal peptide" evidence="5">
    <location>
        <begin position="1"/>
        <end position="40"/>
    </location>
</feature>
<comment type="similarity">
    <text evidence="2">Belongs to the bacterial solute-binding protein 8 family.</text>
</comment>
<dbReference type="PANTHER" id="PTHR30532:SF24">
    <property type="entry name" value="FERRIC ENTEROBACTIN-BINDING PERIPLASMIC PROTEIN FEPB"/>
    <property type="match status" value="1"/>
</dbReference>
<organism evidence="7 8">
    <name type="scientific">Rhodococcus qingshengii</name>
    <dbReference type="NCBI Taxonomy" id="334542"/>
    <lineage>
        <taxon>Bacteria</taxon>
        <taxon>Bacillati</taxon>
        <taxon>Actinomycetota</taxon>
        <taxon>Actinomycetes</taxon>
        <taxon>Mycobacteriales</taxon>
        <taxon>Nocardiaceae</taxon>
        <taxon>Rhodococcus</taxon>
        <taxon>Rhodococcus erythropolis group</taxon>
    </lineage>
</organism>
<name>A0A2A5J8K9_RHOSG</name>
<feature type="chain" id="PRO_5012992220" evidence="5">
    <location>
        <begin position="41"/>
        <end position="346"/>
    </location>
</feature>
<evidence type="ECO:0000259" key="6">
    <source>
        <dbReference type="PROSITE" id="PS50983"/>
    </source>
</evidence>
<keyword evidence="3" id="KW-0813">Transport</keyword>
<evidence type="ECO:0000313" key="7">
    <source>
        <dbReference type="EMBL" id="PCK25321.1"/>
    </source>
</evidence>
<comment type="subcellular location">
    <subcellularLocation>
        <location evidence="1">Cell envelope</location>
    </subcellularLocation>
</comment>
<sequence length="346" mass="36862">MKISHRNRWKSRGRWTRLTSVAVVALVGTALVSCSSNDDAASSPSSSGGGAFPVTIDHAFGSTTIDSEPQRIVTVGYNDEQALLALGIKPVGMVNQYPGEPDVNRTWPWVTGPWGGTEPTVVGSNPETTISVEKIAALEPDLILALYSSIDKDLYCTLSAIAPTVAKDPAYGDYATPWQITTKTAAKAVGREADGEKLVADIDRQFADARSAHPEFADQTAVIISVDATPEFYAFSSEDARGRVLGSLGFKPAPAVEALMNGEFYAPISTERLDLLDVDRLVVIGNPDAAQAVRNNPGFQQLDVVKDNRVVYVNDDQAPQVGAALTASSALSLPWATSQLLAELTK</sequence>
<evidence type="ECO:0000256" key="3">
    <source>
        <dbReference type="ARBA" id="ARBA00022448"/>
    </source>
</evidence>
<dbReference type="EMBL" id="NOVD01000017">
    <property type="protein sequence ID" value="PCK25321.1"/>
    <property type="molecule type" value="Genomic_DNA"/>
</dbReference>
<feature type="domain" description="Fe/B12 periplasmic-binding" evidence="6">
    <location>
        <begin position="71"/>
        <end position="346"/>
    </location>
</feature>
<dbReference type="GO" id="GO:0030288">
    <property type="term" value="C:outer membrane-bounded periplasmic space"/>
    <property type="evidence" value="ECO:0007669"/>
    <property type="project" value="TreeGrafter"/>
</dbReference>
<proteinExistence type="inferred from homology"/>
<evidence type="ECO:0000313" key="8">
    <source>
        <dbReference type="Proteomes" id="UP000230886"/>
    </source>
</evidence>
<gene>
    <name evidence="7" type="ORF">CHR55_20850</name>
</gene>
<accession>A0A2A5J8K9</accession>
<dbReference type="AlphaFoldDB" id="A0A2A5J8K9"/>
<dbReference type="PROSITE" id="PS51257">
    <property type="entry name" value="PROKAR_LIPOPROTEIN"/>
    <property type="match status" value="1"/>
</dbReference>
<evidence type="ECO:0000256" key="2">
    <source>
        <dbReference type="ARBA" id="ARBA00008814"/>
    </source>
</evidence>
<keyword evidence="4 5" id="KW-0732">Signal</keyword>
<dbReference type="CDD" id="cd01146">
    <property type="entry name" value="FhuD"/>
    <property type="match status" value="1"/>
</dbReference>
<evidence type="ECO:0000256" key="4">
    <source>
        <dbReference type="ARBA" id="ARBA00022729"/>
    </source>
</evidence>
<comment type="caution">
    <text evidence="7">The sequence shown here is derived from an EMBL/GenBank/DDBJ whole genome shotgun (WGS) entry which is preliminary data.</text>
</comment>
<dbReference type="Gene3D" id="3.40.50.1980">
    <property type="entry name" value="Nitrogenase molybdenum iron protein domain"/>
    <property type="match status" value="2"/>
</dbReference>
<dbReference type="Proteomes" id="UP000230886">
    <property type="component" value="Unassembled WGS sequence"/>
</dbReference>
<dbReference type="PROSITE" id="PS50983">
    <property type="entry name" value="FE_B12_PBP"/>
    <property type="match status" value="1"/>
</dbReference>
<protein>
    <submittedName>
        <fullName evidence="7">Iron siderophore-binding protein</fullName>
    </submittedName>
</protein>
<dbReference type="InterPro" id="IPR002491">
    <property type="entry name" value="ABC_transptr_periplasmic_BD"/>
</dbReference>
<dbReference type="SUPFAM" id="SSF53807">
    <property type="entry name" value="Helical backbone' metal receptor"/>
    <property type="match status" value="1"/>
</dbReference>
<dbReference type="GO" id="GO:1901678">
    <property type="term" value="P:iron coordination entity transport"/>
    <property type="evidence" value="ECO:0007669"/>
    <property type="project" value="UniProtKB-ARBA"/>
</dbReference>
<dbReference type="PANTHER" id="PTHR30532">
    <property type="entry name" value="IRON III DICITRATE-BINDING PERIPLASMIC PROTEIN"/>
    <property type="match status" value="1"/>
</dbReference>
<dbReference type="InterPro" id="IPR051313">
    <property type="entry name" value="Bact_iron-sidero_bind"/>
</dbReference>
<reference evidence="7 8" key="1">
    <citation type="submission" date="2017-07" db="EMBL/GenBank/DDBJ databases">
        <title>Draft sequence of Rhodococcus enclensis 23b-28.</title>
        <authorList>
            <person name="Besaury L."/>
            <person name="Sancelme M."/>
            <person name="Amato P."/>
            <person name="Lallement A."/>
            <person name="Delort A.-M."/>
        </authorList>
    </citation>
    <scope>NUCLEOTIDE SEQUENCE [LARGE SCALE GENOMIC DNA]</scope>
    <source>
        <strain evidence="7 8">23b-28</strain>
    </source>
</reference>
<dbReference type="Pfam" id="PF01497">
    <property type="entry name" value="Peripla_BP_2"/>
    <property type="match status" value="1"/>
</dbReference>
<evidence type="ECO:0000256" key="5">
    <source>
        <dbReference type="SAM" id="SignalP"/>
    </source>
</evidence>
<dbReference type="RefSeq" id="WP_099698050.1">
    <property type="nucleotide sequence ID" value="NZ_NOVD01000017.1"/>
</dbReference>
<evidence type="ECO:0000256" key="1">
    <source>
        <dbReference type="ARBA" id="ARBA00004196"/>
    </source>
</evidence>